<keyword evidence="5" id="KW-0560">Oxidoreductase</keyword>
<keyword evidence="4" id="KW-0223">Dioxygenase</keyword>
<dbReference type="GO" id="GO:0006325">
    <property type="term" value="P:chromatin organization"/>
    <property type="evidence" value="ECO:0007669"/>
    <property type="project" value="UniProtKB-KW"/>
</dbReference>
<dbReference type="GO" id="GO:0051213">
    <property type="term" value="F:dioxygenase activity"/>
    <property type="evidence" value="ECO:0007669"/>
    <property type="project" value="UniProtKB-KW"/>
</dbReference>
<proteinExistence type="predicted"/>
<keyword evidence="7" id="KW-0805">Transcription regulation</keyword>
<keyword evidence="13" id="KW-1185">Reference proteome</keyword>
<name>A0ABD2Q9T4_9PLAT</name>
<accession>A0ABD2Q9T4</accession>
<dbReference type="AlphaFoldDB" id="A0ABD2Q9T4"/>
<dbReference type="InterPro" id="IPR041070">
    <property type="entry name" value="JHD"/>
</dbReference>
<evidence type="ECO:0000256" key="3">
    <source>
        <dbReference type="ARBA" id="ARBA00022853"/>
    </source>
</evidence>
<dbReference type="Proteomes" id="UP001626550">
    <property type="component" value="Unassembled WGS sequence"/>
</dbReference>
<keyword evidence="2" id="KW-0479">Metal-binding</keyword>
<sequence length="506" mass="57823">MPTAGTQEFSKFLSKQTFLSPKNQIEIMRGCDINGHFFEQNGFDKPVLVPEIDGLRIKVPHPSFRLPDVVQYTNPETLIEVIDVEQQSNSRMRLGDYVRVFLSEQRSAVLNVLSLEFSHTELSKLVQPPHVVSELSLVESCWPDNDEDEKPYVQKYCLMSMAGSYTDFHIDFGGSSVWYHILWGEKIFYLIPPTRENLRQFWRWHSIPDNRDIFFPDMLERSCLLRTDSGDTLDVPPVYRLCIKAGQTVLLPAGWIHAVYTSCDSLVFGGNFLTSLHVPIQLEVYAQEKHTETEERFLFPYFEKLHWFFADSLLGKFCIALEHKTSVQVHELGAAHALLQTLPTWLKQHKDLPDEQKCLYLPPSKEMESRGIANLLQKLPIAYRTLVSRNAINSASSSLVKTLNAPLPSPKEPVAKQSRKQKLQVQPDVEIDPPQQTKMEEQKPMVKKPVRGKEARSEGGYEAEGEEEEAFTAEGEETTAFHIFRVRCVCWGCAVGQSEEAESKIF</sequence>
<keyword evidence="3" id="KW-0156">Chromatin regulator</keyword>
<evidence type="ECO:0000256" key="5">
    <source>
        <dbReference type="ARBA" id="ARBA00023002"/>
    </source>
</evidence>
<keyword evidence="8" id="KW-0804">Transcription</keyword>
<feature type="domain" description="JmjC" evidence="11">
    <location>
        <begin position="117"/>
        <end position="289"/>
    </location>
</feature>
<evidence type="ECO:0000256" key="4">
    <source>
        <dbReference type="ARBA" id="ARBA00022964"/>
    </source>
</evidence>
<dbReference type="SUPFAM" id="SSF51197">
    <property type="entry name" value="Clavaminate synthase-like"/>
    <property type="match status" value="1"/>
</dbReference>
<evidence type="ECO:0000313" key="13">
    <source>
        <dbReference type="Proteomes" id="UP001626550"/>
    </source>
</evidence>
<keyword evidence="9" id="KW-0539">Nucleus</keyword>
<protein>
    <submittedName>
        <fullName evidence="12">Lysine-specific demethylase 7A</fullName>
    </submittedName>
</protein>
<dbReference type="SMART" id="SM00558">
    <property type="entry name" value="JmjC"/>
    <property type="match status" value="1"/>
</dbReference>
<reference evidence="12 13" key="1">
    <citation type="submission" date="2024-11" db="EMBL/GenBank/DDBJ databases">
        <title>Adaptive evolution of stress response genes in parasites aligns with host niche diversity.</title>
        <authorList>
            <person name="Hahn C."/>
            <person name="Resl P."/>
        </authorList>
    </citation>
    <scope>NUCLEOTIDE SEQUENCE [LARGE SCALE GENOMIC DNA]</scope>
    <source>
        <strain evidence="12">EGGRZ-B1_66</strain>
        <tissue evidence="12">Body</tissue>
    </source>
</reference>
<feature type="compositionally biased region" description="Acidic residues" evidence="10">
    <location>
        <begin position="461"/>
        <end position="474"/>
    </location>
</feature>
<dbReference type="GO" id="GO:0005634">
    <property type="term" value="C:nucleus"/>
    <property type="evidence" value="ECO:0007669"/>
    <property type="project" value="UniProtKB-SubCell"/>
</dbReference>
<dbReference type="Gene3D" id="2.60.120.650">
    <property type="entry name" value="Cupin"/>
    <property type="match status" value="1"/>
</dbReference>
<dbReference type="EMBL" id="JBJKFK010000740">
    <property type="protein sequence ID" value="KAL3315491.1"/>
    <property type="molecule type" value="Genomic_DNA"/>
</dbReference>
<evidence type="ECO:0000313" key="12">
    <source>
        <dbReference type="EMBL" id="KAL3315491.1"/>
    </source>
</evidence>
<evidence type="ECO:0000256" key="7">
    <source>
        <dbReference type="ARBA" id="ARBA00023015"/>
    </source>
</evidence>
<dbReference type="Pfam" id="PF02373">
    <property type="entry name" value="JmjC"/>
    <property type="match status" value="1"/>
</dbReference>
<dbReference type="InterPro" id="IPR003347">
    <property type="entry name" value="JmjC_dom"/>
</dbReference>
<evidence type="ECO:0000256" key="2">
    <source>
        <dbReference type="ARBA" id="ARBA00022723"/>
    </source>
</evidence>
<dbReference type="GO" id="GO:0046872">
    <property type="term" value="F:metal ion binding"/>
    <property type="evidence" value="ECO:0007669"/>
    <property type="project" value="UniProtKB-KW"/>
</dbReference>
<dbReference type="PROSITE" id="PS51184">
    <property type="entry name" value="JMJC"/>
    <property type="match status" value="1"/>
</dbReference>
<evidence type="ECO:0000256" key="8">
    <source>
        <dbReference type="ARBA" id="ARBA00023163"/>
    </source>
</evidence>
<evidence type="ECO:0000259" key="11">
    <source>
        <dbReference type="PROSITE" id="PS51184"/>
    </source>
</evidence>
<dbReference type="Pfam" id="PF17811">
    <property type="entry name" value="JHD"/>
    <property type="match status" value="1"/>
</dbReference>
<dbReference type="Gene3D" id="1.20.58.1360">
    <property type="match status" value="1"/>
</dbReference>
<evidence type="ECO:0000256" key="1">
    <source>
        <dbReference type="ARBA" id="ARBA00004123"/>
    </source>
</evidence>
<evidence type="ECO:0000256" key="9">
    <source>
        <dbReference type="ARBA" id="ARBA00023242"/>
    </source>
</evidence>
<dbReference type="PANTHER" id="PTHR23123">
    <property type="entry name" value="PHD/F-BOX CONTAINING PROTEIN"/>
    <property type="match status" value="1"/>
</dbReference>
<evidence type="ECO:0000256" key="6">
    <source>
        <dbReference type="ARBA" id="ARBA00023004"/>
    </source>
</evidence>
<comment type="subcellular location">
    <subcellularLocation>
        <location evidence="1">Nucleus</location>
    </subcellularLocation>
</comment>
<organism evidence="12 13">
    <name type="scientific">Cichlidogyrus casuarinus</name>
    <dbReference type="NCBI Taxonomy" id="1844966"/>
    <lineage>
        <taxon>Eukaryota</taxon>
        <taxon>Metazoa</taxon>
        <taxon>Spiralia</taxon>
        <taxon>Lophotrochozoa</taxon>
        <taxon>Platyhelminthes</taxon>
        <taxon>Monogenea</taxon>
        <taxon>Monopisthocotylea</taxon>
        <taxon>Dactylogyridea</taxon>
        <taxon>Ancyrocephalidae</taxon>
        <taxon>Cichlidogyrus</taxon>
    </lineage>
</organism>
<gene>
    <name evidence="12" type="primary">JHDM1D</name>
    <name evidence="12" type="ORF">Ciccas_005877</name>
</gene>
<dbReference type="InterPro" id="IPR050690">
    <property type="entry name" value="JHDM1_Histone_Demethylase"/>
</dbReference>
<comment type="caution">
    <text evidence="12">The sequence shown here is derived from an EMBL/GenBank/DDBJ whole genome shotgun (WGS) entry which is preliminary data.</text>
</comment>
<feature type="region of interest" description="Disordered" evidence="10">
    <location>
        <begin position="402"/>
        <end position="474"/>
    </location>
</feature>
<evidence type="ECO:0000256" key="10">
    <source>
        <dbReference type="SAM" id="MobiDB-lite"/>
    </source>
</evidence>
<keyword evidence="6" id="KW-0408">Iron</keyword>